<dbReference type="AlphaFoldDB" id="A0A552UXL7"/>
<comment type="caution">
    <text evidence="3">The sequence shown here is derived from an EMBL/GenBank/DDBJ whole genome shotgun (WGS) entry which is preliminary data.</text>
</comment>
<dbReference type="Pfam" id="PF13439">
    <property type="entry name" value="Glyco_transf_4"/>
    <property type="match status" value="1"/>
</dbReference>
<dbReference type="PANTHER" id="PTHR12526">
    <property type="entry name" value="GLYCOSYLTRANSFERASE"/>
    <property type="match status" value="1"/>
</dbReference>
<dbReference type="GO" id="GO:0016757">
    <property type="term" value="F:glycosyltransferase activity"/>
    <property type="evidence" value="ECO:0007669"/>
    <property type="project" value="InterPro"/>
</dbReference>
<dbReference type="CDD" id="cd03820">
    <property type="entry name" value="GT4_AmsD-like"/>
    <property type="match status" value="1"/>
</dbReference>
<reference evidence="3 4" key="1">
    <citation type="submission" date="2019-07" db="EMBL/GenBank/DDBJ databases">
        <title>Flavobacterium sp. nov., isolated from glacier ice.</title>
        <authorList>
            <person name="Liu Q."/>
            <person name="Xin Y.-H."/>
        </authorList>
    </citation>
    <scope>NUCLEOTIDE SEQUENCE [LARGE SCALE GENOMIC DNA]</scope>
    <source>
        <strain evidence="3 4">ZT4R6</strain>
    </source>
</reference>
<dbReference type="OrthoDB" id="9811239at2"/>
<keyword evidence="4" id="KW-1185">Reference proteome</keyword>
<gene>
    <name evidence="3" type="ORF">FMM05_14850</name>
</gene>
<evidence type="ECO:0000259" key="1">
    <source>
        <dbReference type="Pfam" id="PF00534"/>
    </source>
</evidence>
<dbReference type="RefSeq" id="WP_143374189.1">
    <property type="nucleotide sequence ID" value="NZ_VJVZ01000010.1"/>
</dbReference>
<proteinExistence type="predicted"/>
<evidence type="ECO:0000313" key="3">
    <source>
        <dbReference type="EMBL" id="TRW22974.1"/>
    </source>
</evidence>
<dbReference type="Proteomes" id="UP000320643">
    <property type="component" value="Unassembled WGS sequence"/>
</dbReference>
<name>A0A552UXL7_9FLAO</name>
<keyword evidence="3" id="KW-0808">Transferase</keyword>
<dbReference type="InterPro" id="IPR001296">
    <property type="entry name" value="Glyco_trans_1"/>
</dbReference>
<feature type="domain" description="Glycosyl transferase family 1" evidence="1">
    <location>
        <begin position="189"/>
        <end position="342"/>
    </location>
</feature>
<dbReference type="PANTHER" id="PTHR12526:SF630">
    <property type="entry name" value="GLYCOSYLTRANSFERASE"/>
    <property type="match status" value="1"/>
</dbReference>
<evidence type="ECO:0000313" key="4">
    <source>
        <dbReference type="Proteomes" id="UP000320643"/>
    </source>
</evidence>
<accession>A0A552UXL7</accession>
<feature type="domain" description="Glycosyltransferase subfamily 4-like N-terminal" evidence="2">
    <location>
        <begin position="14"/>
        <end position="174"/>
    </location>
</feature>
<organism evidence="3 4">
    <name type="scientific">Flavobacterium zepuense</name>
    <dbReference type="NCBI Taxonomy" id="2593302"/>
    <lineage>
        <taxon>Bacteria</taxon>
        <taxon>Pseudomonadati</taxon>
        <taxon>Bacteroidota</taxon>
        <taxon>Flavobacteriia</taxon>
        <taxon>Flavobacteriales</taxon>
        <taxon>Flavobacteriaceae</taxon>
        <taxon>Flavobacterium</taxon>
    </lineage>
</organism>
<evidence type="ECO:0000259" key="2">
    <source>
        <dbReference type="Pfam" id="PF13439"/>
    </source>
</evidence>
<dbReference type="EMBL" id="VJVZ01000010">
    <property type="protein sequence ID" value="TRW22974.1"/>
    <property type="molecule type" value="Genomic_DNA"/>
</dbReference>
<dbReference type="InterPro" id="IPR028098">
    <property type="entry name" value="Glyco_trans_4-like_N"/>
</dbReference>
<dbReference type="SUPFAM" id="SSF53756">
    <property type="entry name" value="UDP-Glycosyltransferase/glycogen phosphorylase"/>
    <property type="match status" value="1"/>
</dbReference>
<dbReference type="Pfam" id="PF00534">
    <property type="entry name" value="Glycos_transf_1"/>
    <property type="match status" value="1"/>
</dbReference>
<sequence length="364" mass="40471">MKLLYITTKISGAGGVQRVLLLKAAYLAENLGYTVTVLITNPVEEAILYPVSPAVTIASIQPDTSGRLPYFKSYKKLLNQSIEGINPDVVVMCDNGLKSFLLPFILYKKLPLVYERHVTKHINEQEMPGVFNYIKNKLVYGYMNFFAAHYTKVVALTQAGAKEWPANNTVIIPNPLWFSTNTTSILSNKRAIAVGRHTYQKGYDRMFAAWKEIVKLHPDWQLDIYGDDNPDYNVPRLALDNGVSNSVNFLKPTKDIIDAYLNASVYVMTSRHEGFGMVLLEAMACGVPCVAFNCPTGPEGIINDGVDGFLIKDGDNAALIDAITKLMEDDNLRAEMGAKAKENSEKFAIGPIMQQWDALFKSLL</sequence>
<dbReference type="Gene3D" id="3.40.50.2000">
    <property type="entry name" value="Glycogen Phosphorylase B"/>
    <property type="match status" value="2"/>
</dbReference>
<protein>
    <submittedName>
        <fullName evidence="3">Glycosyltransferase family 4 protein</fullName>
    </submittedName>
</protein>